<evidence type="ECO:0000313" key="3">
    <source>
        <dbReference type="Proteomes" id="UP000293637"/>
    </source>
</evidence>
<dbReference type="NCBIfam" id="TIGR03715">
    <property type="entry name" value="KxYKxGKxW"/>
    <property type="match status" value="1"/>
</dbReference>
<organism evidence="2 3">
    <name type="scientific">Staphylococcus lugdunensis</name>
    <dbReference type="NCBI Taxonomy" id="28035"/>
    <lineage>
        <taxon>Bacteria</taxon>
        <taxon>Bacillati</taxon>
        <taxon>Bacillota</taxon>
        <taxon>Bacilli</taxon>
        <taxon>Bacillales</taxon>
        <taxon>Staphylococcaceae</taxon>
        <taxon>Staphylococcus</taxon>
    </lineage>
</organism>
<name>A0A4Q9W5L2_STALU</name>
<accession>A0A4Q9W5L2</accession>
<keyword evidence="1" id="KW-0732">Signal</keyword>
<sequence>MTKKEKDYKKSLEQQKTRVKLYKSGKSWVKASINEIELLKTMGLPFLSKNEIQENVTEKTKGHKLKKSAAKTTALVGGAFTFNMLNNHQALAASETPITSEISSNSETVA</sequence>
<dbReference type="RefSeq" id="WP_165489586.1">
    <property type="nucleotide sequence ID" value="NZ_SCHB01000044.1"/>
</dbReference>
<comment type="caution">
    <text evidence="2">The sequence shown here is derived from an EMBL/GenBank/DDBJ whole genome shotgun (WGS) entry which is preliminary data.</text>
</comment>
<dbReference type="Pfam" id="PF19258">
    <property type="entry name" value="KxYKxGKxW_sig"/>
    <property type="match status" value="1"/>
</dbReference>
<evidence type="ECO:0000256" key="1">
    <source>
        <dbReference type="ARBA" id="ARBA00022729"/>
    </source>
</evidence>
<proteinExistence type="predicted"/>
<dbReference type="EMBL" id="SCHB01000044">
    <property type="protein sequence ID" value="TBW69428.1"/>
    <property type="molecule type" value="Genomic_DNA"/>
</dbReference>
<protein>
    <submittedName>
        <fullName evidence="2">Uncharacterized protein</fullName>
    </submittedName>
</protein>
<reference evidence="2 3" key="1">
    <citation type="journal article" date="2019" name="Sci. Transl. Med.">
        <title>Quorum sensing between bacterial species on the skin protects against epidermal injury in atopic dermatitis.</title>
        <authorList>
            <person name="Williams M.R."/>
        </authorList>
    </citation>
    <scope>NUCLEOTIDE SEQUENCE [LARGE SCALE GENOMIC DNA]</scope>
    <source>
        <strain evidence="2 3">E7</strain>
    </source>
</reference>
<gene>
    <name evidence="2" type="ORF">EQ812_12530</name>
</gene>
<dbReference type="AlphaFoldDB" id="A0A4Q9W5L2"/>
<feature type="non-terminal residue" evidence="2">
    <location>
        <position position="110"/>
    </location>
</feature>
<evidence type="ECO:0000313" key="2">
    <source>
        <dbReference type="EMBL" id="TBW69428.1"/>
    </source>
</evidence>
<dbReference type="InterPro" id="IPR022263">
    <property type="entry name" value="KxYKxGKxW"/>
</dbReference>
<dbReference type="Proteomes" id="UP000293637">
    <property type="component" value="Unassembled WGS sequence"/>
</dbReference>